<sequence length="343" mass="38835">MSSSFTSFTSSSPVKRTPSSSVFSRWKKWELHDLAEKLKIDDLPQASKKQVLVDAVLDYLVNLGKPLDYEHEFPELRTFYESSFWSSVKNESASSQEVSASDEQPSGSEDEKLPDEPKTESSTNFNTLNFKEIDEEEAKLGKNFMNKCHQFKFNFQEYVSDVINGTKRFNENVQDFLSTLATVDAMFYSVELFFLIKQLIAQDDGCGILINYLTPISIWVLVNILLPVFVSYYINFIRYDYAIEVDPMIFHLTKGLIALTVLNYFGQEDGVGRSTYKSIKAALTDDDDDEDDEGSVLKHIIGNISHNNCDILASNLVVINKSLGQLPLIFAVVGSFLTLYVVM</sequence>
<feature type="transmembrane region" description="Helical" evidence="2">
    <location>
        <begin position="323"/>
        <end position="342"/>
    </location>
</feature>
<evidence type="ECO:0000256" key="2">
    <source>
        <dbReference type="SAM" id="Phobius"/>
    </source>
</evidence>
<keyword evidence="4" id="KW-1185">Reference proteome</keyword>
<dbReference type="RefSeq" id="XP_003677570.1">
    <property type="nucleotide sequence ID" value="XM_003677522.1"/>
</dbReference>
<evidence type="ECO:0000256" key="1">
    <source>
        <dbReference type="SAM" id="MobiDB-lite"/>
    </source>
</evidence>
<name>G0VII3_NAUCA</name>
<keyword evidence="2" id="KW-1133">Transmembrane helix</keyword>
<dbReference type="OMA" id="YVNFIRY"/>
<dbReference type="HOGENOM" id="CLU_052849_0_0_1"/>
<dbReference type="PANTHER" id="PTHR41807">
    <property type="entry name" value="GLUTATHIONE TRANSFERASE 3"/>
    <property type="match status" value="1"/>
</dbReference>
<dbReference type="EMBL" id="HE576758">
    <property type="protein sequence ID" value="CCC71218.1"/>
    <property type="molecule type" value="Genomic_DNA"/>
</dbReference>
<dbReference type="Proteomes" id="UP000001640">
    <property type="component" value="Chromosome 7"/>
</dbReference>
<dbReference type="GeneID" id="96904883"/>
<dbReference type="eggNOG" id="ENOG502S2H3">
    <property type="taxonomic scope" value="Eukaryota"/>
</dbReference>
<feature type="transmembrane region" description="Helical" evidence="2">
    <location>
        <begin position="248"/>
        <end position="266"/>
    </location>
</feature>
<feature type="compositionally biased region" description="Basic and acidic residues" evidence="1">
    <location>
        <begin position="109"/>
        <end position="119"/>
    </location>
</feature>
<dbReference type="GO" id="GO:0016020">
    <property type="term" value="C:membrane"/>
    <property type="evidence" value="ECO:0007669"/>
    <property type="project" value="TreeGrafter"/>
</dbReference>
<accession>G0VII3</accession>
<reference key="2">
    <citation type="submission" date="2011-08" db="EMBL/GenBank/DDBJ databases">
        <title>Genome sequence of Naumovozyma castellii.</title>
        <authorList>
            <person name="Gordon J.L."/>
            <person name="Armisen D."/>
            <person name="Proux-Wera E."/>
            <person name="OhEigeartaigh S.S."/>
            <person name="Byrne K.P."/>
            <person name="Wolfe K.H."/>
        </authorList>
    </citation>
    <scope>NUCLEOTIDE SEQUENCE</scope>
    <source>
        <strain>Type strain:CBS 4309</strain>
    </source>
</reference>
<feature type="compositionally biased region" description="Polar residues" evidence="1">
    <location>
        <begin position="95"/>
        <end position="107"/>
    </location>
</feature>
<dbReference type="InParanoid" id="G0VII3"/>
<protein>
    <recommendedName>
        <fullName evidence="5">SAP domain-containing protein</fullName>
    </recommendedName>
</protein>
<reference evidence="3 4" key="1">
    <citation type="journal article" date="2011" name="Proc. Natl. Acad. Sci. U.S.A.">
        <title>Evolutionary erosion of yeast sex chromosomes by mating-type switching accidents.</title>
        <authorList>
            <person name="Gordon J.L."/>
            <person name="Armisen D."/>
            <person name="Proux-Wera E."/>
            <person name="Oheigeartaigh S.S."/>
            <person name="Byrne K.P."/>
            <person name="Wolfe K.H."/>
        </authorList>
    </citation>
    <scope>NUCLEOTIDE SEQUENCE [LARGE SCALE GENOMIC DNA]</scope>
    <source>
        <strain evidence="4">ATCC 76901 / BCRC 22586 / CBS 4309 / NBRC 1992 / NRRL Y-12630</strain>
    </source>
</reference>
<proteinExistence type="predicted"/>
<evidence type="ECO:0000313" key="3">
    <source>
        <dbReference type="EMBL" id="CCC71218.1"/>
    </source>
</evidence>
<dbReference type="KEGG" id="ncs:NCAS_0G03310"/>
<keyword evidence="2" id="KW-0472">Membrane</keyword>
<feature type="transmembrane region" description="Helical" evidence="2">
    <location>
        <begin position="216"/>
        <end position="236"/>
    </location>
</feature>
<dbReference type="FunCoup" id="G0VII3">
    <property type="interactions" value="60"/>
</dbReference>
<feature type="region of interest" description="Disordered" evidence="1">
    <location>
        <begin position="95"/>
        <end position="126"/>
    </location>
</feature>
<dbReference type="PANTHER" id="PTHR41807:SF1">
    <property type="entry name" value="GLUTATHIONE TRANSFERASE 3"/>
    <property type="match status" value="1"/>
</dbReference>
<evidence type="ECO:0000313" key="4">
    <source>
        <dbReference type="Proteomes" id="UP000001640"/>
    </source>
</evidence>
<organism evidence="3 4">
    <name type="scientific">Naumovozyma castellii</name>
    <name type="common">Yeast</name>
    <name type="synonym">Saccharomyces castellii</name>
    <dbReference type="NCBI Taxonomy" id="27288"/>
    <lineage>
        <taxon>Eukaryota</taxon>
        <taxon>Fungi</taxon>
        <taxon>Dikarya</taxon>
        <taxon>Ascomycota</taxon>
        <taxon>Saccharomycotina</taxon>
        <taxon>Saccharomycetes</taxon>
        <taxon>Saccharomycetales</taxon>
        <taxon>Saccharomycetaceae</taxon>
        <taxon>Naumovozyma</taxon>
    </lineage>
</organism>
<feature type="region of interest" description="Disordered" evidence="1">
    <location>
        <begin position="1"/>
        <end position="22"/>
    </location>
</feature>
<gene>
    <name evidence="3" type="primary">NCAS0G03310</name>
    <name evidence="3" type="ordered locus">NCAS_0G03310</name>
</gene>
<dbReference type="OrthoDB" id="4034134at2759"/>
<evidence type="ECO:0008006" key="5">
    <source>
        <dbReference type="Google" id="ProtNLM"/>
    </source>
</evidence>
<keyword evidence="2" id="KW-0812">Transmembrane</keyword>
<dbReference type="STRING" id="1064592.G0VII3"/>
<dbReference type="InterPro" id="IPR038872">
    <property type="entry name" value="Put_GTT3"/>
</dbReference>
<dbReference type="AlphaFoldDB" id="G0VII3"/>